<organism evidence="1 2">
    <name type="scientific">Streptomyces shaanxiensis</name>
    <dbReference type="NCBI Taxonomy" id="653357"/>
    <lineage>
        <taxon>Bacteria</taxon>
        <taxon>Bacillati</taxon>
        <taxon>Actinomycetota</taxon>
        <taxon>Actinomycetes</taxon>
        <taxon>Kitasatosporales</taxon>
        <taxon>Streptomycetaceae</taxon>
        <taxon>Streptomyces</taxon>
    </lineage>
</organism>
<dbReference type="EMBL" id="BAAAZY010000018">
    <property type="protein sequence ID" value="GAA4074948.1"/>
    <property type="molecule type" value="Genomic_DNA"/>
</dbReference>
<evidence type="ECO:0000313" key="2">
    <source>
        <dbReference type="Proteomes" id="UP001499984"/>
    </source>
</evidence>
<name>A0ABP7VVR9_9ACTN</name>
<reference evidence="2" key="1">
    <citation type="journal article" date="2019" name="Int. J. Syst. Evol. Microbiol.">
        <title>The Global Catalogue of Microorganisms (GCM) 10K type strain sequencing project: providing services to taxonomists for standard genome sequencing and annotation.</title>
        <authorList>
            <consortium name="The Broad Institute Genomics Platform"/>
            <consortium name="The Broad Institute Genome Sequencing Center for Infectious Disease"/>
            <person name="Wu L."/>
            <person name="Ma J."/>
        </authorList>
    </citation>
    <scope>NUCLEOTIDE SEQUENCE [LARGE SCALE GENOMIC DNA]</scope>
    <source>
        <strain evidence="2">JCM 16925</strain>
    </source>
</reference>
<evidence type="ECO:0000313" key="1">
    <source>
        <dbReference type="EMBL" id="GAA4074948.1"/>
    </source>
</evidence>
<dbReference type="Proteomes" id="UP001499984">
    <property type="component" value="Unassembled WGS sequence"/>
</dbReference>
<comment type="caution">
    <text evidence="1">The sequence shown here is derived from an EMBL/GenBank/DDBJ whole genome shotgun (WGS) entry which is preliminary data.</text>
</comment>
<gene>
    <name evidence="1" type="ORF">GCM10022233_61350</name>
</gene>
<keyword evidence="2" id="KW-1185">Reference proteome</keyword>
<sequence>MLVPRTADFGPTVVPRHPASHLVRRIPPTEAATGRARYHYSAGSRARRAETYGGIRVRVVKCRTTVPWW</sequence>
<accession>A0ABP7VVR9</accession>
<protein>
    <submittedName>
        <fullName evidence="1">Uncharacterized protein</fullName>
    </submittedName>
</protein>
<proteinExistence type="predicted"/>